<dbReference type="Pfam" id="PF07980">
    <property type="entry name" value="SusD_RagB"/>
    <property type="match status" value="1"/>
</dbReference>
<comment type="caution">
    <text evidence="7">The sequence shown here is derived from an EMBL/GenBank/DDBJ whole genome shotgun (WGS) entry which is preliminary data.</text>
</comment>
<evidence type="ECO:0000259" key="6">
    <source>
        <dbReference type="Pfam" id="PF14322"/>
    </source>
</evidence>
<feature type="domain" description="RagB/SusD" evidence="5">
    <location>
        <begin position="341"/>
        <end position="576"/>
    </location>
</feature>
<dbReference type="InterPro" id="IPR033985">
    <property type="entry name" value="SusD-like_N"/>
</dbReference>
<comment type="subcellular location">
    <subcellularLocation>
        <location evidence="1">Cell outer membrane</location>
    </subcellularLocation>
</comment>
<dbReference type="GO" id="GO:0009279">
    <property type="term" value="C:cell outer membrane"/>
    <property type="evidence" value="ECO:0007669"/>
    <property type="project" value="UniProtKB-SubCell"/>
</dbReference>
<evidence type="ECO:0000256" key="2">
    <source>
        <dbReference type="ARBA" id="ARBA00022729"/>
    </source>
</evidence>
<dbReference type="InterPro" id="IPR012944">
    <property type="entry name" value="SusD_RagB_dom"/>
</dbReference>
<sequence>MIQKYKFKLCAIISVYLGLASCVDLDQVPLTSFPGNVYFENESQLQTYVDNLYAPRTGDNTFDQIFDAHGTWSYGTFGIDGNTDNMATVSADNIWIPANYKVAQGGGDWSFTYIYKCNYFFHFVLPNHEAKTITGNVANIDHLVGEVYFLRAYEYFKKLQKLGDFPIITEMLPEDMTALTEASKRKPRTEVAHFILEDLDKAISLLNDAVAKTRITKKAALLLKSRVALYEGTWEKYFKDTAFVPNGPEWPGVSSNSDYQFPKGTIDAEINFFLDEAMKAAKEVASSTPLVTNNGILPQKLSDSENPYLKMYGDVDLSGYSEVILWKQYNRGLGITHNVCSYATAGCRKTGLTRGLVDNFLMEDGKPIYASSEYQGDDSLNCVRTGRDGRLQLFLKVPGDVNYYQEGGVPERCYNKIEPVPDVALGDLEKGYNTGYTLRKGYNPTFDQMNVNNGSYTGSVVFRAAEAYLNYIEACYEKNGNLDTDAKDYWVQIRSRANGGASVSWSDIETNTINPTDISQEILNDFGAYSAGAPLPDNTLYSIRRERRMELLAEGLRLADLKRWRALDQLINTPYHIEGCKFWGDKFHLYTIVELKDGTSTTTVARPKDYSSYFDGIVSPELSSSKYIRPYEIKPSDPVAQQGGLRWKMAHYLSPIAVDHLLITSTNGTDANASSIYQNPFWPVQAEGIATR</sequence>
<keyword evidence="3" id="KW-0472">Membrane</keyword>
<evidence type="ECO:0000256" key="1">
    <source>
        <dbReference type="ARBA" id="ARBA00004442"/>
    </source>
</evidence>
<reference evidence="7" key="1">
    <citation type="submission" date="2019-03" db="EMBL/GenBank/DDBJ databases">
        <title>Single cell metagenomics reveals metabolic interactions within the superorganism composed of flagellate Streblomastix strix and complex community of Bacteroidetes bacteria on its surface.</title>
        <authorList>
            <person name="Treitli S.C."/>
            <person name="Kolisko M."/>
            <person name="Husnik F."/>
            <person name="Keeling P."/>
            <person name="Hampl V."/>
        </authorList>
    </citation>
    <scope>NUCLEOTIDE SEQUENCE</scope>
    <source>
        <strain evidence="7">STM</strain>
    </source>
</reference>
<protein>
    <submittedName>
        <fullName evidence="7">RagB/SusD family nutrient uptake outer membrane protein</fullName>
    </submittedName>
</protein>
<evidence type="ECO:0000313" key="7">
    <source>
        <dbReference type="EMBL" id="KAA6320396.1"/>
    </source>
</evidence>
<evidence type="ECO:0000256" key="4">
    <source>
        <dbReference type="ARBA" id="ARBA00023237"/>
    </source>
</evidence>
<name>A0A5J4QEE3_9ZZZZ</name>
<dbReference type="AlphaFoldDB" id="A0A5J4QEE3"/>
<keyword evidence="4" id="KW-0998">Cell outer membrane</keyword>
<dbReference type="InterPro" id="IPR011990">
    <property type="entry name" value="TPR-like_helical_dom_sf"/>
</dbReference>
<dbReference type="SUPFAM" id="SSF48452">
    <property type="entry name" value="TPR-like"/>
    <property type="match status" value="1"/>
</dbReference>
<dbReference type="Gene3D" id="1.25.40.390">
    <property type="match status" value="1"/>
</dbReference>
<accession>A0A5J4QEE3</accession>
<organism evidence="7">
    <name type="scientific">termite gut metagenome</name>
    <dbReference type="NCBI Taxonomy" id="433724"/>
    <lineage>
        <taxon>unclassified sequences</taxon>
        <taxon>metagenomes</taxon>
        <taxon>organismal metagenomes</taxon>
    </lineage>
</organism>
<dbReference type="Pfam" id="PF14322">
    <property type="entry name" value="SusD-like_3"/>
    <property type="match status" value="1"/>
</dbReference>
<gene>
    <name evidence="7" type="ORF">EZS27_029828</name>
</gene>
<keyword evidence="2" id="KW-0732">Signal</keyword>
<dbReference type="PROSITE" id="PS51257">
    <property type="entry name" value="PROKAR_LIPOPROTEIN"/>
    <property type="match status" value="1"/>
</dbReference>
<evidence type="ECO:0000259" key="5">
    <source>
        <dbReference type="Pfam" id="PF07980"/>
    </source>
</evidence>
<feature type="domain" description="SusD-like N-terminal" evidence="6">
    <location>
        <begin position="114"/>
        <end position="229"/>
    </location>
</feature>
<proteinExistence type="predicted"/>
<dbReference type="EMBL" id="SNRY01003602">
    <property type="protein sequence ID" value="KAA6320396.1"/>
    <property type="molecule type" value="Genomic_DNA"/>
</dbReference>
<evidence type="ECO:0000256" key="3">
    <source>
        <dbReference type="ARBA" id="ARBA00023136"/>
    </source>
</evidence>